<protein>
    <submittedName>
        <fullName evidence="2">Uncharacterized protein</fullName>
    </submittedName>
</protein>
<evidence type="ECO:0000256" key="1">
    <source>
        <dbReference type="SAM" id="MobiDB-lite"/>
    </source>
</evidence>
<organism evidence="2 3">
    <name type="scientific">Arabis nemorensis</name>
    <dbReference type="NCBI Taxonomy" id="586526"/>
    <lineage>
        <taxon>Eukaryota</taxon>
        <taxon>Viridiplantae</taxon>
        <taxon>Streptophyta</taxon>
        <taxon>Embryophyta</taxon>
        <taxon>Tracheophyta</taxon>
        <taxon>Spermatophyta</taxon>
        <taxon>Magnoliopsida</taxon>
        <taxon>eudicotyledons</taxon>
        <taxon>Gunneridae</taxon>
        <taxon>Pentapetalae</taxon>
        <taxon>rosids</taxon>
        <taxon>malvids</taxon>
        <taxon>Brassicales</taxon>
        <taxon>Brassicaceae</taxon>
        <taxon>Arabideae</taxon>
        <taxon>Arabis</taxon>
    </lineage>
</organism>
<feature type="region of interest" description="Disordered" evidence="1">
    <location>
        <begin position="85"/>
        <end position="155"/>
    </location>
</feature>
<name>A0A565CAJ9_9BRAS</name>
<feature type="compositionally biased region" description="Basic and acidic residues" evidence="1">
    <location>
        <begin position="85"/>
        <end position="136"/>
    </location>
</feature>
<dbReference type="AlphaFoldDB" id="A0A565CAJ9"/>
<evidence type="ECO:0000313" key="3">
    <source>
        <dbReference type="Proteomes" id="UP000489600"/>
    </source>
</evidence>
<evidence type="ECO:0000313" key="2">
    <source>
        <dbReference type="EMBL" id="VVB10696.1"/>
    </source>
</evidence>
<proteinExistence type="predicted"/>
<reference evidence="2" key="1">
    <citation type="submission" date="2019-07" db="EMBL/GenBank/DDBJ databases">
        <authorList>
            <person name="Dittberner H."/>
        </authorList>
    </citation>
    <scope>NUCLEOTIDE SEQUENCE [LARGE SCALE GENOMIC DNA]</scope>
</reference>
<sequence>MVELLIHYGGTMLKENDDYKYLDELGHRTDILAEMKKVNYVLENMMEDMHELCYIGDVGGIIEVFLEHECSEAVPGVIPYLVSSQHEDKDRGDEETEGEKCKKVLVEDGEEKAQKAREAEESDEDYRGYMRGDAKYPDTPVPSDEEWDEWADKKR</sequence>
<comment type="caution">
    <text evidence="2">The sequence shown here is derived from an EMBL/GenBank/DDBJ whole genome shotgun (WGS) entry which is preliminary data.</text>
</comment>
<dbReference type="EMBL" id="CABITT030000007">
    <property type="protein sequence ID" value="VVB10696.1"/>
    <property type="molecule type" value="Genomic_DNA"/>
</dbReference>
<accession>A0A565CAJ9</accession>
<keyword evidence="3" id="KW-1185">Reference proteome</keyword>
<dbReference type="OrthoDB" id="1114123at2759"/>
<gene>
    <name evidence="2" type="ORF">ANE_LOCUS21140</name>
</gene>
<dbReference type="Proteomes" id="UP000489600">
    <property type="component" value="Unassembled WGS sequence"/>
</dbReference>